<keyword evidence="4" id="KW-1185">Reference proteome</keyword>
<dbReference type="CDD" id="cd06547">
    <property type="entry name" value="GH85_ENGase"/>
    <property type="match status" value="1"/>
</dbReference>
<dbReference type="GO" id="GO:0005829">
    <property type="term" value="C:cytosol"/>
    <property type="evidence" value="ECO:0007669"/>
    <property type="project" value="UniProtKB-SubCell"/>
</dbReference>
<dbReference type="InterPro" id="IPR013783">
    <property type="entry name" value="Ig-like_fold"/>
</dbReference>
<dbReference type="InterPro" id="IPR054110">
    <property type="entry name" value="EndoD-like_D2"/>
</dbReference>
<evidence type="ECO:0000313" key="3">
    <source>
        <dbReference type="EMBL" id="SDP10243.1"/>
    </source>
</evidence>
<dbReference type="Gene3D" id="3.20.20.80">
    <property type="entry name" value="Glycosidases"/>
    <property type="match status" value="1"/>
</dbReference>
<dbReference type="EMBL" id="FNJM01000002">
    <property type="protein sequence ID" value="SDP10243.1"/>
    <property type="molecule type" value="Genomic_DNA"/>
</dbReference>
<proteinExistence type="predicted"/>
<dbReference type="STRING" id="94869.SAMN04488529_102130"/>
<dbReference type="Proteomes" id="UP000198597">
    <property type="component" value="Unassembled WGS sequence"/>
</dbReference>
<organism evidence="3 4">
    <name type="scientific">Clostridium gasigenes</name>
    <dbReference type="NCBI Taxonomy" id="94869"/>
    <lineage>
        <taxon>Bacteria</taxon>
        <taxon>Bacillati</taxon>
        <taxon>Bacillota</taxon>
        <taxon>Clostridia</taxon>
        <taxon>Eubacteriales</taxon>
        <taxon>Clostridiaceae</taxon>
        <taxon>Clostridium</taxon>
    </lineage>
</organism>
<dbReference type="SMART" id="SM00089">
    <property type="entry name" value="PKD"/>
    <property type="match status" value="1"/>
</dbReference>
<protein>
    <submittedName>
        <fullName evidence="3">Endo-beta-N-acetylglucosaminidase D</fullName>
    </submittedName>
</protein>
<dbReference type="SUPFAM" id="SSF49299">
    <property type="entry name" value="PKD domain"/>
    <property type="match status" value="1"/>
</dbReference>
<dbReference type="Pfam" id="PF00801">
    <property type="entry name" value="PKD"/>
    <property type="match status" value="1"/>
</dbReference>
<dbReference type="PROSITE" id="PS50022">
    <property type="entry name" value="FA58C_3"/>
    <property type="match status" value="1"/>
</dbReference>
<dbReference type="InterPro" id="IPR000601">
    <property type="entry name" value="PKD_dom"/>
</dbReference>
<dbReference type="Gene3D" id="2.60.40.10">
    <property type="entry name" value="Immunoglobulins"/>
    <property type="match status" value="1"/>
</dbReference>
<keyword evidence="1" id="KW-0326">Glycosidase</keyword>
<keyword evidence="2" id="KW-0732">Signal</keyword>
<sequence>MNKKIKLLAPAFLALTFSFNLVSCTRSEKKSNYGITEEADKFVIANQPISSQWFPEELLNWKAEDDKDAAFNMGKVPLAKRVDTEKLEAVNATQNKDMNVVAISIMNASTSGNPSQGSSKFASNTFSYWQYIDKLVYWGGSAGEGLIVPPTADVIDSAHKNGVPVLGTIFFPQTAHGGKMEWLNEFLEKDESGNFPMTDKLIEVAKTYNFDGWFINQETETTKEAPLSIEHAALMQEFIKEFKSKANDDLEIMWYDSMTKDGEMDWQNALTDKNDYFLVDGDKNAVADSMFLNFWWTNKKLVEKELLKASNKKAEEVGVNPYDVYAGVDMQENGTGTPIRWDLFENGPGKNYTSLGLYCPSWTYFSSETIEEFENKENRLWVNEFKNPTINTETKGTEWKGISTYAVEKSVVNTLPFNTSFNMGNGYNFFINGEKASERDWNNRSLGDIMPSYRWIIANEGNNKLNATMDFATAFYGGNSIKFMGNLEGSKSSNIKLYSADLKLEKGIEFTTSAKSSAQVDLDLVLEFHDGSTETIKADKAIGTEWTTVKYDVSKLTDKSIKTISYKISSEENVSNLIFNLGNITIQDPKSSKKVNVKNLKLDDAKFEEEDMYAGSRLSWDAGDEKDIDHYEVYRINDDKTSSFLGATQNNRFFVNALKRDDKSDKTTFEVVAVNKNNKSGKSDKVVMEWPANNIPKANLKVSKTLVAPGEEITFESISSAVTESVEWSMPGSSTEKSTDNNPKVSYAKDGVYSVNLTAKNKEGEDVKVIEDFITVSSKVKSELTNLSQNKQVTASSFVNPAEAPNFALDGKTNTKWCATGTAPHDITIDLGAVKTVSEIRMAHAEAGGENPGMNTQSYTIETSLDGVTFTPVVEVLKNQLGNTVDTFKATQAKYVKINVLKPSQGADSAVRIYEIDVLGIDSIL</sequence>
<dbReference type="InterPro" id="IPR008979">
    <property type="entry name" value="Galactose-bd-like_sf"/>
</dbReference>
<keyword evidence="1" id="KW-0378">Hydrolase</keyword>
<dbReference type="PROSITE" id="PS50093">
    <property type="entry name" value="PKD"/>
    <property type="match status" value="1"/>
</dbReference>
<dbReference type="InterPro" id="IPR035986">
    <property type="entry name" value="PKD_dom_sf"/>
</dbReference>
<accession>A0A1H0PYQ9</accession>
<dbReference type="Pfam" id="PF21910">
    <property type="entry name" value="GH85_C"/>
    <property type="match status" value="1"/>
</dbReference>
<dbReference type="SUPFAM" id="SSF49785">
    <property type="entry name" value="Galactose-binding domain-like"/>
    <property type="match status" value="1"/>
</dbReference>
<dbReference type="RefSeq" id="WP_089966811.1">
    <property type="nucleotide sequence ID" value="NZ_FNJM01000002.1"/>
</dbReference>
<dbReference type="CDD" id="cd00146">
    <property type="entry name" value="PKD"/>
    <property type="match status" value="1"/>
</dbReference>
<evidence type="ECO:0000256" key="2">
    <source>
        <dbReference type="SAM" id="SignalP"/>
    </source>
</evidence>
<feature type="signal peptide" evidence="2">
    <location>
        <begin position="1"/>
        <end position="22"/>
    </location>
</feature>
<dbReference type="OrthoDB" id="1089471at2"/>
<evidence type="ECO:0000313" key="4">
    <source>
        <dbReference type="Proteomes" id="UP000198597"/>
    </source>
</evidence>
<dbReference type="PANTHER" id="PTHR13246">
    <property type="entry name" value="ENDO BETA N-ACETYLGLUCOSAMINIDASE"/>
    <property type="match status" value="1"/>
</dbReference>
<name>A0A1H0PYQ9_9CLOT</name>
<dbReference type="InterPro" id="IPR005201">
    <property type="entry name" value="TIM_ENGase"/>
</dbReference>
<dbReference type="InterPro" id="IPR000421">
    <property type="entry name" value="FA58C"/>
</dbReference>
<dbReference type="PANTHER" id="PTHR13246:SF1">
    <property type="entry name" value="CYTOSOLIC ENDO-BETA-N-ACETYLGLUCOSAMINIDASE"/>
    <property type="match status" value="1"/>
</dbReference>
<dbReference type="InterPro" id="IPR022409">
    <property type="entry name" value="PKD/Chitinase_dom"/>
</dbReference>
<evidence type="ECO:0000256" key="1">
    <source>
        <dbReference type="ARBA" id="ARBA00023295"/>
    </source>
</evidence>
<dbReference type="GO" id="GO:0033925">
    <property type="term" value="F:mannosyl-glycoprotein endo-beta-N-acetylglucosaminidase activity"/>
    <property type="evidence" value="ECO:0007669"/>
    <property type="project" value="InterPro"/>
</dbReference>
<dbReference type="AlphaFoldDB" id="A0A1H0PYQ9"/>
<feature type="chain" id="PRO_5039235385" evidence="2">
    <location>
        <begin position="23"/>
        <end position="925"/>
    </location>
</feature>
<dbReference type="Pfam" id="PF00754">
    <property type="entry name" value="F5_F8_type_C"/>
    <property type="match status" value="1"/>
</dbReference>
<dbReference type="Gene3D" id="2.60.120.260">
    <property type="entry name" value="Galactose-binding domain-like"/>
    <property type="match status" value="2"/>
</dbReference>
<dbReference type="InterPro" id="IPR032979">
    <property type="entry name" value="ENGase"/>
</dbReference>
<reference evidence="3 4" key="1">
    <citation type="submission" date="2016-10" db="EMBL/GenBank/DDBJ databases">
        <authorList>
            <person name="de Groot N.N."/>
        </authorList>
    </citation>
    <scope>NUCLEOTIDE SEQUENCE [LARGE SCALE GENOMIC DNA]</scope>
    <source>
        <strain evidence="3 4">DSM 12272</strain>
    </source>
</reference>
<gene>
    <name evidence="3" type="ORF">SAMN04488529_102130</name>
</gene>
<dbReference type="Pfam" id="PF03644">
    <property type="entry name" value="Glyco_hydro_85"/>
    <property type="match status" value="1"/>
</dbReference>